<dbReference type="Gene3D" id="3.40.390.10">
    <property type="entry name" value="Collagenase (Catalytic Domain)"/>
    <property type="match status" value="1"/>
</dbReference>
<keyword evidence="4" id="KW-0862">Zinc</keyword>
<dbReference type="PANTHER" id="PTHR10201:SF309">
    <property type="entry name" value="PEPTIDASE METALLOPEPTIDASE DOMAIN-CONTAINING PROTEIN"/>
    <property type="match status" value="1"/>
</dbReference>
<accession>A0A0R1GQE5</accession>
<feature type="domain" description="Peptidase metallopeptidase" evidence="5">
    <location>
        <begin position="68"/>
        <end position="219"/>
    </location>
</feature>
<evidence type="ECO:0000256" key="2">
    <source>
        <dbReference type="ARBA" id="ARBA00022723"/>
    </source>
</evidence>
<keyword evidence="3" id="KW-0378">Hydrolase</keyword>
<dbReference type="InterPro" id="IPR001818">
    <property type="entry name" value="Pept_M10_metallopeptidase"/>
</dbReference>
<dbReference type="PANTHER" id="PTHR10201">
    <property type="entry name" value="MATRIX METALLOPROTEINASE"/>
    <property type="match status" value="1"/>
</dbReference>
<dbReference type="SUPFAM" id="SSF55486">
    <property type="entry name" value="Metalloproteases ('zincins'), catalytic domain"/>
    <property type="match status" value="1"/>
</dbReference>
<dbReference type="EMBL" id="AZCZ01000025">
    <property type="protein sequence ID" value="KRK36268.1"/>
    <property type="molecule type" value="Genomic_DNA"/>
</dbReference>
<dbReference type="GO" id="GO:0005615">
    <property type="term" value="C:extracellular space"/>
    <property type="evidence" value="ECO:0007669"/>
    <property type="project" value="TreeGrafter"/>
</dbReference>
<dbReference type="GO" id="GO:0030198">
    <property type="term" value="P:extracellular matrix organization"/>
    <property type="evidence" value="ECO:0007669"/>
    <property type="project" value="TreeGrafter"/>
</dbReference>
<dbReference type="SMART" id="SM00235">
    <property type="entry name" value="ZnMc"/>
    <property type="match status" value="1"/>
</dbReference>
<dbReference type="PATRIC" id="fig|1267003.4.peg.1028"/>
<dbReference type="GO" id="GO:0004222">
    <property type="term" value="F:metalloendopeptidase activity"/>
    <property type="evidence" value="ECO:0007669"/>
    <property type="project" value="InterPro"/>
</dbReference>
<evidence type="ECO:0000259" key="5">
    <source>
        <dbReference type="SMART" id="SM00235"/>
    </source>
</evidence>
<reference evidence="6 7" key="1">
    <citation type="journal article" date="2015" name="Genome Announc.">
        <title>Expanding the biotechnology potential of lactobacilli through comparative genomics of 213 strains and associated genera.</title>
        <authorList>
            <person name="Sun Z."/>
            <person name="Harris H.M."/>
            <person name="McCann A."/>
            <person name="Guo C."/>
            <person name="Argimon S."/>
            <person name="Zhang W."/>
            <person name="Yang X."/>
            <person name="Jeffery I.B."/>
            <person name="Cooney J.C."/>
            <person name="Kagawa T.F."/>
            <person name="Liu W."/>
            <person name="Song Y."/>
            <person name="Salvetti E."/>
            <person name="Wrobel A."/>
            <person name="Rasinkangas P."/>
            <person name="Parkhill J."/>
            <person name="Rea M.C."/>
            <person name="O'Sullivan O."/>
            <person name="Ritari J."/>
            <person name="Douillard F.P."/>
            <person name="Paul Ross R."/>
            <person name="Yang R."/>
            <person name="Briner A.E."/>
            <person name="Felis G.E."/>
            <person name="de Vos W.M."/>
            <person name="Barrangou R."/>
            <person name="Klaenhammer T.R."/>
            <person name="Caufield P.W."/>
            <person name="Cui Y."/>
            <person name="Zhang H."/>
            <person name="O'Toole P.W."/>
        </authorList>
    </citation>
    <scope>NUCLEOTIDE SEQUENCE [LARGE SCALE GENOMIC DNA]</scope>
    <source>
        <strain evidence="6 7">ATCC 53295</strain>
    </source>
</reference>
<proteinExistence type="predicted"/>
<gene>
    <name evidence="6" type="ORF">FD07_GL000968</name>
</gene>
<evidence type="ECO:0000256" key="3">
    <source>
        <dbReference type="ARBA" id="ARBA00022801"/>
    </source>
</evidence>
<dbReference type="InterPro" id="IPR024079">
    <property type="entry name" value="MetalloPept_cat_dom_sf"/>
</dbReference>
<protein>
    <submittedName>
        <fullName evidence="6">Extracellular zinc metalloproteinase</fullName>
    </submittedName>
</protein>
<dbReference type="Pfam" id="PF00413">
    <property type="entry name" value="Peptidase_M10"/>
    <property type="match status" value="1"/>
</dbReference>
<dbReference type="InterPro" id="IPR006026">
    <property type="entry name" value="Peptidase_Metallo"/>
</dbReference>
<dbReference type="Proteomes" id="UP000051176">
    <property type="component" value="Unassembled WGS sequence"/>
</dbReference>
<dbReference type="eggNOG" id="COG5549">
    <property type="taxonomic scope" value="Bacteria"/>
</dbReference>
<evidence type="ECO:0000256" key="1">
    <source>
        <dbReference type="ARBA" id="ARBA00022670"/>
    </source>
</evidence>
<dbReference type="GO" id="GO:0030574">
    <property type="term" value="P:collagen catabolic process"/>
    <property type="evidence" value="ECO:0007669"/>
    <property type="project" value="TreeGrafter"/>
</dbReference>
<dbReference type="GO" id="GO:0008270">
    <property type="term" value="F:zinc ion binding"/>
    <property type="evidence" value="ECO:0007669"/>
    <property type="project" value="InterPro"/>
</dbReference>
<comment type="caution">
    <text evidence="6">The sequence shown here is derived from an EMBL/GenBank/DDBJ whole genome shotgun (WGS) entry which is preliminary data.</text>
</comment>
<dbReference type="STRING" id="357278.IV61_GL000998"/>
<evidence type="ECO:0000313" key="7">
    <source>
        <dbReference type="Proteomes" id="UP000051176"/>
    </source>
</evidence>
<keyword evidence="2" id="KW-0479">Metal-binding</keyword>
<evidence type="ECO:0000256" key="4">
    <source>
        <dbReference type="ARBA" id="ARBA00022833"/>
    </source>
</evidence>
<organism evidence="6 7">
    <name type="scientific">Levilactobacillus parabrevis ATCC 53295</name>
    <dbReference type="NCBI Taxonomy" id="1267003"/>
    <lineage>
        <taxon>Bacteria</taxon>
        <taxon>Bacillati</taxon>
        <taxon>Bacillota</taxon>
        <taxon>Bacilli</taxon>
        <taxon>Lactobacillales</taxon>
        <taxon>Lactobacillaceae</taxon>
        <taxon>Levilactobacillus</taxon>
    </lineage>
</organism>
<dbReference type="GO" id="GO:0031012">
    <property type="term" value="C:extracellular matrix"/>
    <property type="evidence" value="ECO:0007669"/>
    <property type="project" value="InterPro"/>
</dbReference>
<sequence length="220" mass="24058">MGLFILSNWQALSTQFTYYQTAITGLLTHQGTRKADNYQTSGYILRNPKDATTKTGADDTPVESAVQGLLLQQKYYYHYATGTPAKARAVFAEAVKLYNQPGIVQLTEGPGSTTTNRITFGVYHHKETGKKNTIELGQGGPQITQRISWQGILTTNTATAKLNATYPQSFKQSVAVHELGHALGLDHSSDKTSVMTPIDQGRTQLSTADLKSLRAIYDKG</sequence>
<name>A0A0R1GQE5_9LACO</name>
<dbReference type="AlphaFoldDB" id="A0A0R1GQE5"/>
<keyword evidence="1" id="KW-0645">Protease</keyword>
<keyword evidence="7" id="KW-1185">Reference proteome</keyword>
<evidence type="ECO:0000313" key="6">
    <source>
        <dbReference type="EMBL" id="KRK36268.1"/>
    </source>
</evidence>
<dbReference type="GO" id="GO:0006508">
    <property type="term" value="P:proteolysis"/>
    <property type="evidence" value="ECO:0007669"/>
    <property type="project" value="UniProtKB-KW"/>
</dbReference>